<reference evidence="2 3" key="1">
    <citation type="submission" date="2024-02" db="EMBL/GenBank/DDBJ databases">
        <authorList>
            <person name="Daric V."/>
            <person name="Darras S."/>
        </authorList>
    </citation>
    <scope>NUCLEOTIDE SEQUENCE [LARGE SCALE GENOMIC DNA]</scope>
</reference>
<proteinExistence type="predicted"/>
<evidence type="ECO:0000313" key="3">
    <source>
        <dbReference type="Proteomes" id="UP001642483"/>
    </source>
</evidence>
<comment type="caution">
    <text evidence="2">The sequence shown here is derived from an EMBL/GenBank/DDBJ whole genome shotgun (WGS) entry which is preliminary data.</text>
</comment>
<keyword evidence="3" id="KW-1185">Reference proteome</keyword>
<organism evidence="2 3">
    <name type="scientific">Clavelina lepadiformis</name>
    <name type="common">Light-bulb sea squirt</name>
    <name type="synonym">Ascidia lepadiformis</name>
    <dbReference type="NCBI Taxonomy" id="159417"/>
    <lineage>
        <taxon>Eukaryota</taxon>
        <taxon>Metazoa</taxon>
        <taxon>Chordata</taxon>
        <taxon>Tunicata</taxon>
        <taxon>Ascidiacea</taxon>
        <taxon>Aplousobranchia</taxon>
        <taxon>Clavelinidae</taxon>
        <taxon>Clavelina</taxon>
    </lineage>
</organism>
<evidence type="ECO:0000313" key="2">
    <source>
        <dbReference type="EMBL" id="CAK8683847.1"/>
    </source>
</evidence>
<keyword evidence="1" id="KW-0472">Membrane</keyword>
<name>A0ABP0FYM6_CLALP</name>
<keyword evidence="1" id="KW-1133">Transmembrane helix</keyword>
<dbReference type="Proteomes" id="UP001642483">
    <property type="component" value="Unassembled WGS sequence"/>
</dbReference>
<evidence type="ECO:0000256" key="1">
    <source>
        <dbReference type="SAM" id="Phobius"/>
    </source>
</evidence>
<sequence>MSDTGCDCSGGGDCNNFGGGSCDYSCGDLHAGVETKVHGCGENVEGWMLGIGSFDYDHHYDQQSSTDKTQIALTLTKSDTCSNDIPTESKNCSRQIKAIPCCVPFFGMFFIVMGILELEVFTSNGTHVMGYICLALGGSIIIIVTIVMLCKFRN</sequence>
<protein>
    <submittedName>
        <fullName evidence="2">Uncharacterized protein</fullName>
    </submittedName>
</protein>
<feature type="transmembrane region" description="Helical" evidence="1">
    <location>
        <begin position="128"/>
        <end position="150"/>
    </location>
</feature>
<accession>A0ABP0FYM6</accession>
<dbReference type="EMBL" id="CAWYQH010000097">
    <property type="protein sequence ID" value="CAK8683847.1"/>
    <property type="molecule type" value="Genomic_DNA"/>
</dbReference>
<feature type="transmembrane region" description="Helical" evidence="1">
    <location>
        <begin position="98"/>
        <end position="116"/>
    </location>
</feature>
<gene>
    <name evidence="2" type="ORF">CVLEPA_LOCUS14871</name>
</gene>
<keyword evidence="1" id="KW-0812">Transmembrane</keyword>